<dbReference type="PROSITE" id="PS50005">
    <property type="entry name" value="TPR"/>
    <property type="match status" value="1"/>
</dbReference>
<feature type="repeat" description="TPR" evidence="1">
    <location>
        <begin position="154"/>
        <end position="187"/>
    </location>
</feature>
<keyword evidence="3" id="KW-1185">Reference proteome</keyword>
<evidence type="ECO:0000313" key="3">
    <source>
        <dbReference type="Proteomes" id="UP000185678"/>
    </source>
</evidence>
<dbReference type="Pfam" id="PF14559">
    <property type="entry name" value="TPR_19"/>
    <property type="match status" value="1"/>
</dbReference>
<name>A0A1N7QCK5_9PROT</name>
<dbReference type="OrthoDB" id="5383291at2"/>
<dbReference type="SUPFAM" id="SSF48452">
    <property type="entry name" value="TPR-like"/>
    <property type="match status" value="1"/>
</dbReference>
<dbReference type="Gene3D" id="1.25.40.10">
    <property type="entry name" value="Tetratricopeptide repeat domain"/>
    <property type="match status" value="1"/>
</dbReference>
<evidence type="ECO:0000256" key="1">
    <source>
        <dbReference type="PROSITE-ProRule" id="PRU00339"/>
    </source>
</evidence>
<proteinExistence type="predicted"/>
<accession>A0A1N7QCK5</accession>
<dbReference type="RefSeq" id="WP_076402200.1">
    <property type="nucleotide sequence ID" value="NZ_FTOA01000015.1"/>
</dbReference>
<dbReference type="AlphaFoldDB" id="A0A1N7QCK5"/>
<gene>
    <name evidence="2" type="ORF">SAMN05421779_11511</name>
</gene>
<dbReference type="STRING" id="80876.SAMN05421779_11511"/>
<evidence type="ECO:0000313" key="2">
    <source>
        <dbReference type="EMBL" id="SIT20600.1"/>
    </source>
</evidence>
<protein>
    <submittedName>
        <fullName evidence="2">Tetratricopeptide repeat-containing protein</fullName>
    </submittedName>
</protein>
<keyword evidence="1" id="KW-0802">TPR repeat</keyword>
<dbReference type="InterPro" id="IPR011990">
    <property type="entry name" value="TPR-like_helical_dom_sf"/>
</dbReference>
<organism evidence="2 3">
    <name type="scientific">Insolitispirillum peregrinum</name>
    <dbReference type="NCBI Taxonomy" id="80876"/>
    <lineage>
        <taxon>Bacteria</taxon>
        <taxon>Pseudomonadati</taxon>
        <taxon>Pseudomonadota</taxon>
        <taxon>Alphaproteobacteria</taxon>
        <taxon>Rhodospirillales</taxon>
        <taxon>Novispirillaceae</taxon>
        <taxon>Insolitispirillum</taxon>
    </lineage>
</organism>
<reference evidence="2 3" key="1">
    <citation type="submission" date="2017-01" db="EMBL/GenBank/DDBJ databases">
        <authorList>
            <person name="Mah S.A."/>
            <person name="Swanson W.J."/>
            <person name="Moy G.W."/>
            <person name="Vacquier V.D."/>
        </authorList>
    </citation>
    <scope>NUCLEOTIDE SEQUENCE [LARGE SCALE GENOMIC DNA]</scope>
    <source>
        <strain evidence="2 3">DSM 11589</strain>
    </source>
</reference>
<dbReference type="SMART" id="SM00028">
    <property type="entry name" value="TPR"/>
    <property type="match status" value="2"/>
</dbReference>
<dbReference type="Proteomes" id="UP000185678">
    <property type="component" value="Unassembled WGS sequence"/>
</dbReference>
<sequence>MSVITVPSLRAVALVVCLFTVSGCETMQSLTPTPKAVTSTSKAPEETMRLAHILRDDGRLAAAYEIYAGMDKKGQLSPRELLEYASVAAYVLPPQDALPLFVRARQQLAKGGQLAADERLAVCLGIGRGRLALGQLEGAEESFRCVLEVDGNNVAALNGLGVTLSALGRATEANTLLSHALEQDPSNSAVLNNLALGKLGAGDPQAAIALLDTGNALRSPTLALNLALAYLLQDNEGQAQRVLAQNFPGIRTDPLLDTLKESATRIRGGQSPASELLAASRRSLPLETR</sequence>
<dbReference type="EMBL" id="FTOA01000015">
    <property type="protein sequence ID" value="SIT20600.1"/>
    <property type="molecule type" value="Genomic_DNA"/>
</dbReference>
<dbReference type="InterPro" id="IPR019734">
    <property type="entry name" value="TPR_rpt"/>
</dbReference>